<comment type="caution">
    <text evidence="1">The sequence shown here is derived from an EMBL/GenBank/DDBJ whole genome shotgun (WGS) entry which is preliminary data.</text>
</comment>
<dbReference type="AlphaFoldDB" id="A0A1V4AXU2"/>
<protein>
    <recommendedName>
        <fullName evidence="3">DUF4258 domain-containing protein</fullName>
    </recommendedName>
</protein>
<dbReference type="EMBL" id="AYTS01000005">
    <property type="protein sequence ID" value="OOP57957.1"/>
    <property type="molecule type" value="Genomic_DNA"/>
</dbReference>
<dbReference type="Proteomes" id="UP000189681">
    <property type="component" value="Unassembled WGS sequence"/>
</dbReference>
<gene>
    <name evidence="1" type="ORF">AYP45_00550</name>
</gene>
<accession>A0A1V4AXU2</accession>
<dbReference type="Pfam" id="PF14076">
    <property type="entry name" value="DUF4258"/>
    <property type="match status" value="1"/>
</dbReference>
<dbReference type="InterPro" id="IPR025354">
    <property type="entry name" value="DUF4258"/>
</dbReference>
<reference evidence="1 2" key="1">
    <citation type="journal article" date="2017" name="Water Res.">
        <title>Discovery and metagenomic analysis of an anammox bacterial enrichment related to Candidatus "Brocadia caroliniensis" in a full-scale glycerol-fed nitritation-denitritation separate centrate treatment process.</title>
        <authorList>
            <person name="Park H."/>
            <person name="Brotto A.C."/>
            <person name="van Loosdrecht M.C."/>
            <person name="Chandran K."/>
        </authorList>
    </citation>
    <scope>NUCLEOTIDE SEQUENCE [LARGE SCALE GENOMIC DNA]</scope>
    <source>
        <strain evidence="1">26THWARD</strain>
    </source>
</reference>
<proteinExistence type="predicted"/>
<name>A0A1V4AXU2_9BACT</name>
<sequence length="59" mass="6972">MLEPIRQKLLNGEYIITRHAQRRCDTRNISTEEIKQVILSGEIIENYPRNKTYPSILTN</sequence>
<evidence type="ECO:0000313" key="1">
    <source>
        <dbReference type="EMBL" id="OOP57957.1"/>
    </source>
</evidence>
<organism evidence="1 2">
    <name type="scientific">Candidatus Brocadia carolinensis</name>
    <dbReference type="NCBI Taxonomy" id="1004156"/>
    <lineage>
        <taxon>Bacteria</taxon>
        <taxon>Pseudomonadati</taxon>
        <taxon>Planctomycetota</taxon>
        <taxon>Candidatus Brocadiia</taxon>
        <taxon>Candidatus Brocadiales</taxon>
        <taxon>Candidatus Brocadiaceae</taxon>
        <taxon>Candidatus Brocadia</taxon>
    </lineage>
</organism>
<evidence type="ECO:0008006" key="3">
    <source>
        <dbReference type="Google" id="ProtNLM"/>
    </source>
</evidence>
<evidence type="ECO:0000313" key="2">
    <source>
        <dbReference type="Proteomes" id="UP000189681"/>
    </source>
</evidence>